<dbReference type="PANTHER" id="PTHR43808">
    <property type="entry name" value="ACETYLORNITHINE DEACETYLASE"/>
    <property type="match status" value="1"/>
</dbReference>
<dbReference type="GO" id="GO:0016805">
    <property type="term" value="F:dipeptidase activity"/>
    <property type="evidence" value="ECO:0007669"/>
    <property type="project" value="UniProtKB-KW"/>
</dbReference>
<evidence type="ECO:0000256" key="7">
    <source>
        <dbReference type="ARBA" id="ARBA00022997"/>
    </source>
</evidence>
<dbReference type="GO" id="GO:0008270">
    <property type="term" value="F:zinc ion binding"/>
    <property type="evidence" value="ECO:0007669"/>
    <property type="project" value="InterPro"/>
</dbReference>
<evidence type="ECO:0000256" key="4">
    <source>
        <dbReference type="ARBA" id="ARBA00022723"/>
    </source>
</evidence>
<keyword evidence="10" id="KW-1185">Reference proteome</keyword>
<dbReference type="InterPro" id="IPR002933">
    <property type="entry name" value="Peptidase_M20"/>
</dbReference>
<dbReference type="GO" id="GO:0006526">
    <property type="term" value="P:L-arginine biosynthetic process"/>
    <property type="evidence" value="ECO:0007669"/>
    <property type="project" value="TreeGrafter"/>
</dbReference>
<comment type="caution">
    <text evidence="9">The sequence shown here is derived from an EMBL/GenBank/DDBJ whole genome shotgun (WGS) entry which is preliminary data.</text>
</comment>
<dbReference type="GO" id="GO:0008237">
    <property type="term" value="F:metallopeptidase activity"/>
    <property type="evidence" value="ECO:0007669"/>
    <property type="project" value="UniProtKB-KW"/>
</dbReference>
<gene>
    <name evidence="9" type="primary">pepV</name>
    <name evidence="9" type="ORF">E1I69_16905</name>
</gene>
<dbReference type="Proteomes" id="UP000306477">
    <property type="component" value="Unassembled WGS sequence"/>
</dbReference>
<keyword evidence="3" id="KW-0645">Protease</keyword>
<dbReference type="InterPro" id="IPR010964">
    <property type="entry name" value="M20A_pepV-rel"/>
</dbReference>
<dbReference type="GO" id="GO:0008777">
    <property type="term" value="F:acetylornithine deacetylase activity"/>
    <property type="evidence" value="ECO:0007669"/>
    <property type="project" value="TreeGrafter"/>
</dbReference>
<dbReference type="InterPro" id="IPR050072">
    <property type="entry name" value="Peptidase_M20A"/>
</dbReference>
<dbReference type="Gene3D" id="3.30.70.360">
    <property type="match status" value="2"/>
</dbReference>
<dbReference type="AlphaFoldDB" id="A0A4S3PN15"/>
<keyword evidence="5" id="KW-0378">Hydrolase</keyword>
<dbReference type="STRING" id="1033734.GCA_000285535_01509"/>
<evidence type="ECO:0000256" key="6">
    <source>
        <dbReference type="ARBA" id="ARBA00022833"/>
    </source>
</evidence>
<reference evidence="9 10" key="1">
    <citation type="journal article" date="2019" name="Indoor Air">
        <title>Impacts of indoor surface finishes on bacterial viability.</title>
        <authorList>
            <person name="Hu J."/>
            <person name="Maamar S.B."/>
            <person name="Glawe A.J."/>
            <person name="Gottel N."/>
            <person name="Gilbert J.A."/>
            <person name="Hartmann E.M."/>
        </authorList>
    </citation>
    <scope>NUCLEOTIDE SEQUENCE [LARGE SCALE GENOMIC DNA]</scope>
    <source>
        <strain evidence="9 10">AF060A6</strain>
    </source>
</reference>
<evidence type="ECO:0000256" key="3">
    <source>
        <dbReference type="ARBA" id="ARBA00022670"/>
    </source>
</evidence>
<comment type="similarity">
    <text evidence="2">Belongs to the peptidase M20A family.</text>
</comment>
<dbReference type="PANTHER" id="PTHR43808:SF31">
    <property type="entry name" value="N-ACETYL-L-CITRULLINE DEACETYLASE"/>
    <property type="match status" value="1"/>
</dbReference>
<dbReference type="NCBIfam" id="NF005591">
    <property type="entry name" value="PRK07318.1"/>
    <property type="match status" value="1"/>
</dbReference>
<sequence length="468" mass="51723">MNFYDEVLKRKDDLLRDLEAILRIESVKDLESATKKRPMGDKIGEALETMLSITEFAGFKTTNIEGMVGYSEYSPAQAEDYIGILCHLDVVPATGDWVSPPFEPTIRDGKLYARGAIDDKGPTIAAYYGLKIVKELGLPLKHNIRLIFGTDEESGMSCMKKYVEVEKAPLAGFAPDADFPIIHAEKGQINVKLGLQNVSSGEKGDLSLLSFVAGEKGNMVPDVAEAKMIGQNDTLVPNFLKYCKEKGVVYSYSQDGDQTMLKLVGTSAHGMEPHKGVNAALLLASFLQQYSFEESANTYIQFIYETLYNQFKGEGLGIDFSDEITGPLTVNAGIFTFKKDEMAEIHLNIRCPVETNYEDTIDKLTKTVESYHFKITSLASKEPHHVPKDSPLIKALQEVYEAETGDEPTLLTTGGATYARFMKNGVAFGVVFPGKPMTAHQKNEYIEIDDLLKATAIYAHAIYRLGNV</sequence>
<dbReference type="Gene3D" id="3.40.630.10">
    <property type="entry name" value="Zn peptidases"/>
    <property type="match status" value="1"/>
</dbReference>
<dbReference type="CDD" id="cd03888">
    <property type="entry name" value="M20_PepV"/>
    <property type="match status" value="1"/>
</dbReference>
<dbReference type="EMBL" id="SLUB01000037">
    <property type="protein sequence ID" value="THE10947.1"/>
    <property type="molecule type" value="Genomic_DNA"/>
</dbReference>
<keyword evidence="7" id="KW-0224">Dipeptidase</keyword>
<dbReference type="SUPFAM" id="SSF55031">
    <property type="entry name" value="Bacterial exopeptidase dimerisation domain"/>
    <property type="match status" value="1"/>
</dbReference>
<proteinExistence type="inferred from homology"/>
<dbReference type="SUPFAM" id="SSF53187">
    <property type="entry name" value="Zn-dependent exopeptidases"/>
    <property type="match status" value="1"/>
</dbReference>
<keyword evidence="8" id="KW-0482">Metalloprotease</keyword>
<comment type="cofactor">
    <cofactor evidence="1">
        <name>Zn(2+)</name>
        <dbReference type="ChEBI" id="CHEBI:29105"/>
    </cofactor>
</comment>
<protein>
    <submittedName>
        <fullName evidence="9">Dipeptidase PepV</fullName>
    </submittedName>
</protein>
<dbReference type="OrthoDB" id="9761532at2"/>
<dbReference type="PROSITE" id="PS00759">
    <property type="entry name" value="ARGE_DAPE_CPG2_2"/>
    <property type="match status" value="1"/>
</dbReference>
<accession>A0A4S3PN15</accession>
<dbReference type="GO" id="GO:0006508">
    <property type="term" value="P:proteolysis"/>
    <property type="evidence" value="ECO:0007669"/>
    <property type="project" value="UniProtKB-KW"/>
</dbReference>
<keyword evidence="6" id="KW-0862">Zinc</keyword>
<keyword evidence="4" id="KW-0479">Metal-binding</keyword>
<evidence type="ECO:0000256" key="2">
    <source>
        <dbReference type="ARBA" id="ARBA00006247"/>
    </source>
</evidence>
<evidence type="ECO:0000256" key="5">
    <source>
        <dbReference type="ARBA" id="ARBA00022801"/>
    </source>
</evidence>
<name>A0A4S3PN15_9BACI</name>
<evidence type="ECO:0000313" key="10">
    <source>
        <dbReference type="Proteomes" id="UP000306477"/>
    </source>
</evidence>
<evidence type="ECO:0000256" key="8">
    <source>
        <dbReference type="ARBA" id="ARBA00023049"/>
    </source>
</evidence>
<evidence type="ECO:0000313" key="9">
    <source>
        <dbReference type="EMBL" id="THE10947.1"/>
    </source>
</evidence>
<dbReference type="NCBIfam" id="TIGR01887">
    <property type="entry name" value="dipeptidaselike"/>
    <property type="match status" value="1"/>
</dbReference>
<organism evidence="9 10">
    <name type="scientific">Bacillus timonensis</name>
    <dbReference type="NCBI Taxonomy" id="1033734"/>
    <lineage>
        <taxon>Bacteria</taxon>
        <taxon>Bacillati</taxon>
        <taxon>Bacillota</taxon>
        <taxon>Bacilli</taxon>
        <taxon>Bacillales</taxon>
        <taxon>Bacillaceae</taxon>
        <taxon>Bacillus</taxon>
    </lineage>
</organism>
<dbReference type="InterPro" id="IPR001261">
    <property type="entry name" value="ArgE/DapE_CS"/>
</dbReference>
<dbReference type="InterPro" id="IPR036264">
    <property type="entry name" value="Bact_exopeptidase_dim_dom"/>
</dbReference>
<evidence type="ECO:0000256" key="1">
    <source>
        <dbReference type="ARBA" id="ARBA00001947"/>
    </source>
</evidence>
<dbReference type="Pfam" id="PF01546">
    <property type="entry name" value="Peptidase_M20"/>
    <property type="match status" value="1"/>
</dbReference>